<evidence type="ECO:0000313" key="2">
    <source>
        <dbReference type="EMBL" id="KAK7859155.1"/>
    </source>
</evidence>
<accession>A0AAW0M5H2</accession>
<feature type="compositionally biased region" description="Polar residues" evidence="1">
    <location>
        <begin position="47"/>
        <end position="78"/>
    </location>
</feature>
<reference evidence="2" key="2">
    <citation type="journal article" date="2018" name="Sci. Data">
        <title>The draft genome sequence of cork oak.</title>
        <authorList>
            <person name="Ramos A.M."/>
            <person name="Usie A."/>
            <person name="Barbosa P."/>
            <person name="Barros P.M."/>
            <person name="Capote T."/>
            <person name="Chaves I."/>
            <person name="Simoes F."/>
            <person name="Abreu I."/>
            <person name="Carrasquinho I."/>
            <person name="Faro C."/>
            <person name="Guimaraes J.B."/>
            <person name="Mendonca D."/>
            <person name="Nobrega F."/>
            <person name="Rodrigues L."/>
            <person name="Saibo N.J.M."/>
            <person name="Varela M.C."/>
            <person name="Egas C."/>
            <person name="Matos J."/>
            <person name="Miguel C.M."/>
            <person name="Oliveira M.M."/>
            <person name="Ricardo C.P."/>
            <person name="Goncalves S."/>
        </authorList>
    </citation>
    <scope>NUCLEOTIDE SEQUENCE [LARGE SCALE GENOMIC DNA]</scope>
    <source>
        <strain evidence="2">HL8</strain>
    </source>
</reference>
<reference evidence="2" key="1">
    <citation type="submission" date="2017-12" db="EMBL/GenBank/DDBJ databases">
        <authorList>
            <person name="Barbosa P."/>
            <person name="Usie A."/>
            <person name="Ramos A.M."/>
        </authorList>
    </citation>
    <scope>NUCLEOTIDE SEQUENCE</scope>
    <source>
        <strain evidence="2">HL8</strain>
        <tissue evidence="2">Leaves</tissue>
    </source>
</reference>
<evidence type="ECO:0000256" key="1">
    <source>
        <dbReference type="SAM" id="MobiDB-lite"/>
    </source>
</evidence>
<protein>
    <submittedName>
        <fullName evidence="2">Uncharacterized protein</fullName>
    </submittedName>
</protein>
<sequence>MASTTKEVEKWFLPFIRMCKDGSVERLVGSPNVPHRLTTRKLESRQRTSPSHRTPPSLLASTSQVSTKPTSQNSPSWSTSMAEAFASSLLSPSITNGASIVWLLKLKLLLYQLSIG</sequence>
<feature type="region of interest" description="Disordered" evidence="1">
    <location>
        <begin position="27"/>
        <end position="78"/>
    </location>
</feature>
<proteinExistence type="predicted"/>
<reference evidence="2" key="3">
    <citation type="submission" date="2023-07" db="EMBL/GenBank/DDBJ databases">
        <title>An improved reference 1 genome and first organelle genomes of Quercus suber.</title>
        <authorList>
            <consortium name="Genosuber Consortium"/>
            <person name="Usie A."/>
            <person name="Serra O."/>
            <person name="Barros P."/>
        </authorList>
    </citation>
    <scope>NUCLEOTIDE SEQUENCE</scope>
    <source>
        <strain evidence="2">HL8</strain>
        <tissue evidence="2">Leaves</tissue>
    </source>
</reference>
<dbReference type="EMBL" id="PKMF04000014">
    <property type="protein sequence ID" value="KAK7859155.1"/>
    <property type="molecule type" value="Genomic_DNA"/>
</dbReference>
<organism evidence="2">
    <name type="scientific">Quercus suber</name>
    <name type="common">Cork oak</name>
    <dbReference type="NCBI Taxonomy" id="58331"/>
    <lineage>
        <taxon>Eukaryota</taxon>
        <taxon>Viridiplantae</taxon>
        <taxon>Streptophyta</taxon>
        <taxon>Embryophyta</taxon>
        <taxon>Tracheophyta</taxon>
        <taxon>Spermatophyta</taxon>
        <taxon>Magnoliopsida</taxon>
        <taxon>eudicotyledons</taxon>
        <taxon>Gunneridae</taxon>
        <taxon>Pentapetalae</taxon>
        <taxon>rosids</taxon>
        <taxon>fabids</taxon>
        <taxon>Fagales</taxon>
        <taxon>Fagaceae</taxon>
        <taxon>Quercus</taxon>
    </lineage>
</organism>
<comment type="caution">
    <text evidence="2">The sequence shown here is derived from an EMBL/GenBank/DDBJ whole genome shotgun (WGS) entry which is preliminary data.</text>
</comment>
<name>A0AAW0M5H2_QUESU</name>
<dbReference type="AlphaFoldDB" id="A0AAW0M5H2"/>
<gene>
    <name evidence="2" type="ORF">CFP56_007801</name>
</gene>